<dbReference type="RefSeq" id="WP_191739662.1">
    <property type="nucleotide sequence ID" value="NZ_JACSQB010000048.1"/>
</dbReference>
<comment type="caution">
    <text evidence="3">The sequence shown here is derived from an EMBL/GenBank/DDBJ whole genome shotgun (WGS) entry which is preliminary data.</text>
</comment>
<sequence>SQIFQYAMEEVIIPKAKTVFKEVTASFKKQATQEAKAAIKNVSKIVSAAKANSKNMFGGLKNTAPKVPSSLPSGNPQGSKISLDKGTQSKLAERGMDLQLFGNKKGSSNVGGSAIEGAGNAESIVSKNALEHIFHGNINGKGLPSGYHKPSIMSKATISNVSSPDKFGVYKATVEMNGKTKFSTFFPDSWNRVDVINSIKEVREGIQFNKAGWYTGKTSSGMPIKMWLNRNGLVDTAFPVYSK</sequence>
<proteinExistence type="predicted"/>
<organism evidence="3 4">
    <name type="scientific">Clostridium faecium</name>
    <dbReference type="NCBI Taxonomy" id="2762223"/>
    <lineage>
        <taxon>Bacteria</taxon>
        <taxon>Bacillati</taxon>
        <taxon>Bacillota</taxon>
        <taxon>Clostridia</taxon>
        <taxon>Eubacteriales</taxon>
        <taxon>Clostridiaceae</taxon>
        <taxon>Clostridium</taxon>
    </lineage>
</organism>
<feature type="compositionally biased region" description="Polar residues" evidence="1">
    <location>
        <begin position="70"/>
        <end position="85"/>
    </location>
</feature>
<evidence type="ECO:0000313" key="4">
    <source>
        <dbReference type="Proteomes" id="UP000627166"/>
    </source>
</evidence>
<protein>
    <submittedName>
        <fullName evidence="3">EndoU domain-containing protein</fullName>
    </submittedName>
</protein>
<dbReference type="InterPro" id="IPR029501">
    <property type="entry name" value="EndoU_bac"/>
</dbReference>
<name>A0ABR8YR30_9CLOT</name>
<feature type="non-terminal residue" evidence="3">
    <location>
        <position position="1"/>
    </location>
</feature>
<dbReference type="Proteomes" id="UP000627166">
    <property type="component" value="Unassembled WGS sequence"/>
</dbReference>
<dbReference type="Pfam" id="PF14436">
    <property type="entry name" value="EndoU_bacteria"/>
    <property type="match status" value="1"/>
</dbReference>
<accession>A0ABR8YR30</accession>
<gene>
    <name evidence="3" type="ORF">H9637_06450</name>
</gene>
<feature type="domain" description="Bacterial EndoU nuclease" evidence="2">
    <location>
        <begin position="127"/>
        <end position="240"/>
    </location>
</feature>
<feature type="region of interest" description="Disordered" evidence="1">
    <location>
        <begin position="62"/>
        <end position="85"/>
    </location>
</feature>
<evidence type="ECO:0000313" key="3">
    <source>
        <dbReference type="EMBL" id="MBD8046686.1"/>
    </source>
</evidence>
<keyword evidence="4" id="KW-1185">Reference proteome</keyword>
<dbReference type="EMBL" id="JACSQB010000048">
    <property type="protein sequence ID" value="MBD8046686.1"/>
    <property type="molecule type" value="Genomic_DNA"/>
</dbReference>
<evidence type="ECO:0000256" key="1">
    <source>
        <dbReference type="SAM" id="MobiDB-lite"/>
    </source>
</evidence>
<evidence type="ECO:0000259" key="2">
    <source>
        <dbReference type="Pfam" id="PF14436"/>
    </source>
</evidence>
<reference evidence="3 4" key="1">
    <citation type="submission" date="2020-08" db="EMBL/GenBank/DDBJ databases">
        <title>A Genomic Blueprint of the Chicken Gut Microbiome.</title>
        <authorList>
            <person name="Gilroy R."/>
            <person name="Ravi A."/>
            <person name="Getino M."/>
            <person name="Pursley I."/>
            <person name="Horton D.L."/>
            <person name="Alikhan N.-F."/>
            <person name="Baker D."/>
            <person name="Gharbi K."/>
            <person name="Hall N."/>
            <person name="Watson M."/>
            <person name="Adriaenssens E.M."/>
            <person name="Foster-Nyarko E."/>
            <person name="Jarju S."/>
            <person name="Secka A."/>
            <person name="Antonio M."/>
            <person name="Oren A."/>
            <person name="Chaudhuri R."/>
            <person name="La Ragione R.M."/>
            <person name="Hildebrand F."/>
            <person name="Pallen M.J."/>
        </authorList>
    </citation>
    <scope>NUCLEOTIDE SEQUENCE [LARGE SCALE GENOMIC DNA]</scope>
    <source>
        <strain evidence="3 4">N37</strain>
    </source>
</reference>